<feature type="non-terminal residue" evidence="2">
    <location>
        <position position="58"/>
    </location>
</feature>
<evidence type="ECO:0000313" key="2">
    <source>
        <dbReference type="EMBL" id="KAL0840600.1"/>
    </source>
</evidence>
<evidence type="ECO:0000256" key="1">
    <source>
        <dbReference type="SAM" id="MobiDB-lite"/>
    </source>
</evidence>
<name>A0ABD0TDD3_LOXSC</name>
<comment type="caution">
    <text evidence="2">The sequence shown here is derived from an EMBL/GenBank/DDBJ whole genome shotgun (WGS) entry which is preliminary data.</text>
</comment>
<feature type="non-terminal residue" evidence="2">
    <location>
        <position position="1"/>
    </location>
</feature>
<dbReference type="Proteomes" id="UP001549921">
    <property type="component" value="Unassembled WGS sequence"/>
</dbReference>
<evidence type="ECO:0000313" key="3">
    <source>
        <dbReference type="Proteomes" id="UP001549921"/>
    </source>
</evidence>
<feature type="compositionally biased region" description="Basic and acidic residues" evidence="1">
    <location>
        <begin position="49"/>
        <end position="58"/>
    </location>
</feature>
<feature type="compositionally biased region" description="Basic and acidic residues" evidence="1">
    <location>
        <begin position="30"/>
        <end position="39"/>
    </location>
</feature>
<proteinExistence type="predicted"/>
<protein>
    <submittedName>
        <fullName evidence="2">Uncharacterized protein</fullName>
    </submittedName>
</protein>
<dbReference type="AlphaFoldDB" id="A0ABD0TDD3"/>
<sequence>HYYYVAKKQGNSANCKEVAMSVAVGQTPHSNDRVSRDRSAASTVPGCDARSRDAHDTE</sequence>
<gene>
    <name evidence="2" type="ORF">ABMA28_015805</name>
</gene>
<organism evidence="2 3">
    <name type="scientific">Loxostege sticticalis</name>
    <name type="common">Beet webworm moth</name>
    <dbReference type="NCBI Taxonomy" id="481309"/>
    <lineage>
        <taxon>Eukaryota</taxon>
        <taxon>Metazoa</taxon>
        <taxon>Ecdysozoa</taxon>
        <taxon>Arthropoda</taxon>
        <taxon>Hexapoda</taxon>
        <taxon>Insecta</taxon>
        <taxon>Pterygota</taxon>
        <taxon>Neoptera</taxon>
        <taxon>Endopterygota</taxon>
        <taxon>Lepidoptera</taxon>
        <taxon>Glossata</taxon>
        <taxon>Ditrysia</taxon>
        <taxon>Pyraloidea</taxon>
        <taxon>Crambidae</taxon>
        <taxon>Pyraustinae</taxon>
        <taxon>Loxostege</taxon>
    </lineage>
</organism>
<reference evidence="2 3" key="1">
    <citation type="submission" date="2024-06" db="EMBL/GenBank/DDBJ databases">
        <title>A chromosome-level genome assembly of beet webworm, Loxostege sticticalis.</title>
        <authorList>
            <person name="Zhang Y."/>
        </authorList>
    </citation>
    <scope>NUCLEOTIDE SEQUENCE [LARGE SCALE GENOMIC DNA]</scope>
    <source>
        <strain evidence="2">AQ028</strain>
        <tissue evidence="2">Male pupae</tissue>
    </source>
</reference>
<accession>A0ABD0TDD3</accession>
<feature type="region of interest" description="Disordered" evidence="1">
    <location>
        <begin position="26"/>
        <end position="58"/>
    </location>
</feature>
<dbReference type="EMBL" id="JBEDNZ010000007">
    <property type="protein sequence ID" value="KAL0840600.1"/>
    <property type="molecule type" value="Genomic_DNA"/>
</dbReference>